<dbReference type="SUPFAM" id="SSF48452">
    <property type="entry name" value="TPR-like"/>
    <property type="match status" value="1"/>
</dbReference>
<dbReference type="EMBL" id="SMKO01000034">
    <property type="protein sequence ID" value="TDD06103.1"/>
    <property type="molecule type" value="Genomic_DNA"/>
</dbReference>
<comment type="caution">
    <text evidence="1">The sequence shown here is derived from an EMBL/GenBank/DDBJ whole genome shotgun (WGS) entry which is preliminary data.</text>
</comment>
<sequence>LLPATRADLLSRLGRTADAVAAYDEAITLATNDTERTFLQTRRARLTRDT</sequence>
<gene>
    <name evidence="1" type="ORF">E1292_15590</name>
</gene>
<reference evidence="1 2" key="1">
    <citation type="submission" date="2019-03" db="EMBL/GenBank/DDBJ databases">
        <title>Draft genome sequences of novel Actinobacteria.</title>
        <authorList>
            <person name="Sahin N."/>
            <person name="Ay H."/>
            <person name="Saygin H."/>
        </authorList>
    </citation>
    <scope>NUCLEOTIDE SEQUENCE [LARGE SCALE GENOMIC DNA]</scope>
    <source>
        <strain evidence="1 2">KC310</strain>
    </source>
</reference>
<proteinExistence type="predicted"/>
<dbReference type="AlphaFoldDB" id="A0A4R4VS98"/>
<dbReference type="Proteomes" id="UP000295258">
    <property type="component" value="Unassembled WGS sequence"/>
</dbReference>
<evidence type="ECO:0000313" key="1">
    <source>
        <dbReference type="EMBL" id="TDD06103.1"/>
    </source>
</evidence>
<feature type="non-terminal residue" evidence="1">
    <location>
        <position position="1"/>
    </location>
</feature>
<protein>
    <submittedName>
        <fullName evidence="1">RNA polymerase sigma factor</fullName>
    </submittedName>
</protein>
<organism evidence="1 2">
    <name type="scientific">Nonomuraea deserti</name>
    <dbReference type="NCBI Taxonomy" id="1848322"/>
    <lineage>
        <taxon>Bacteria</taxon>
        <taxon>Bacillati</taxon>
        <taxon>Actinomycetota</taxon>
        <taxon>Actinomycetes</taxon>
        <taxon>Streptosporangiales</taxon>
        <taxon>Streptosporangiaceae</taxon>
        <taxon>Nonomuraea</taxon>
    </lineage>
</organism>
<name>A0A4R4VS98_9ACTN</name>
<keyword evidence="2" id="KW-1185">Reference proteome</keyword>
<accession>A0A4R4VS98</accession>
<dbReference type="InterPro" id="IPR011990">
    <property type="entry name" value="TPR-like_helical_dom_sf"/>
</dbReference>
<evidence type="ECO:0000313" key="2">
    <source>
        <dbReference type="Proteomes" id="UP000295258"/>
    </source>
</evidence>